<reference evidence="11" key="1">
    <citation type="submission" date="2020-08" db="EMBL/GenBank/DDBJ databases">
        <title>Genome public.</title>
        <authorList>
            <person name="Liu C."/>
            <person name="Sun Q."/>
        </authorList>
    </citation>
    <scope>NUCLEOTIDE SEQUENCE</scope>
    <source>
        <strain evidence="11">NSJ-64</strain>
    </source>
</reference>
<evidence type="ECO:0000256" key="2">
    <source>
        <dbReference type="ARBA" id="ARBA00008290"/>
    </source>
</evidence>
<evidence type="ECO:0000256" key="10">
    <source>
        <dbReference type="RuleBase" id="RU004387"/>
    </source>
</evidence>
<dbReference type="SUPFAM" id="SSF101821">
    <property type="entry name" value="Aminopeptidase/glucanase lid domain"/>
    <property type="match status" value="1"/>
</dbReference>
<evidence type="ECO:0000313" key="12">
    <source>
        <dbReference type="Proteomes" id="UP000623678"/>
    </source>
</evidence>
<dbReference type="InterPro" id="IPR023358">
    <property type="entry name" value="Peptidase_M18_dom2"/>
</dbReference>
<dbReference type="PANTHER" id="PTHR28570">
    <property type="entry name" value="ASPARTYL AMINOPEPTIDASE"/>
    <property type="match status" value="1"/>
</dbReference>
<evidence type="ECO:0000256" key="5">
    <source>
        <dbReference type="ARBA" id="ARBA00022723"/>
    </source>
</evidence>
<dbReference type="GO" id="GO:0006508">
    <property type="term" value="P:proteolysis"/>
    <property type="evidence" value="ECO:0007669"/>
    <property type="project" value="UniProtKB-KW"/>
</dbReference>
<dbReference type="GO" id="GO:0008270">
    <property type="term" value="F:zinc ion binding"/>
    <property type="evidence" value="ECO:0007669"/>
    <property type="project" value="InterPro"/>
</dbReference>
<dbReference type="Pfam" id="PF02127">
    <property type="entry name" value="Peptidase_M18"/>
    <property type="match status" value="1"/>
</dbReference>
<dbReference type="Proteomes" id="UP000623678">
    <property type="component" value="Unassembled WGS sequence"/>
</dbReference>
<dbReference type="EMBL" id="JACRTD010000002">
    <property type="protein sequence ID" value="MBC8584425.1"/>
    <property type="molecule type" value="Genomic_DNA"/>
</dbReference>
<dbReference type="AlphaFoldDB" id="A0A926EQG3"/>
<comment type="cofactor">
    <cofactor evidence="1 10">
        <name>Zn(2+)</name>
        <dbReference type="ChEBI" id="CHEBI:29105"/>
    </cofactor>
</comment>
<dbReference type="Gene3D" id="2.30.250.10">
    <property type="entry name" value="Aminopeptidase i, Domain 2"/>
    <property type="match status" value="1"/>
</dbReference>
<comment type="caution">
    <text evidence="11">The sequence shown here is derived from an EMBL/GenBank/DDBJ whole genome shotgun (WGS) entry which is preliminary data.</text>
</comment>
<dbReference type="GO" id="GO:0008237">
    <property type="term" value="F:metallopeptidase activity"/>
    <property type="evidence" value="ECO:0007669"/>
    <property type="project" value="UniProtKB-KW"/>
</dbReference>
<evidence type="ECO:0000256" key="7">
    <source>
        <dbReference type="ARBA" id="ARBA00022833"/>
    </source>
</evidence>
<keyword evidence="12" id="KW-1185">Reference proteome</keyword>
<keyword evidence="3 9" id="KW-0031">Aminopeptidase</keyword>
<gene>
    <name evidence="11" type="ORF">H8705_02380</name>
</gene>
<dbReference type="NCBIfam" id="NF002600">
    <property type="entry name" value="PRK02256.1"/>
    <property type="match status" value="1"/>
</dbReference>
<dbReference type="InterPro" id="IPR001948">
    <property type="entry name" value="Peptidase_M18"/>
</dbReference>
<dbReference type="EC" id="3.4.11.-" evidence="10"/>
<evidence type="ECO:0000256" key="9">
    <source>
        <dbReference type="RuleBase" id="RU004386"/>
    </source>
</evidence>
<keyword evidence="4 9" id="KW-0645">Protease</keyword>
<dbReference type="SUPFAM" id="SSF53187">
    <property type="entry name" value="Zn-dependent exopeptidases"/>
    <property type="match status" value="1"/>
</dbReference>
<keyword evidence="6 9" id="KW-0378">Hydrolase</keyword>
<dbReference type="GO" id="GO:0004177">
    <property type="term" value="F:aminopeptidase activity"/>
    <property type="evidence" value="ECO:0007669"/>
    <property type="project" value="UniProtKB-KW"/>
</dbReference>
<evidence type="ECO:0000256" key="4">
    <source>
        <dbReference type="ARBA" id="ARBA00022670"/>
    </source>
</evidence>
<evidence type="ECO:0000313" key="11">
    <source>
        <dbReference type="EMBL" id="MBC8584425.1"/>
    </source>
</evidence>
<dbReference type="GO" id="GO:0005737">
    <property type="term" value="C:cytoplasm"/>
    <property type="evidence" value="ECO:0007669"/>
    <property type="project" value="UniProtKB-ARBA"/>
</dbReference>
<evidence type="ECO:0000256" key="3">
    <source>
        <dbReference type="ARBA" id="ARBA00022438"/>
    </source>
</evidence>
<dbReference type="PRINTS" id="PR00932">
    <property type="entry name" value="AMINO1PTASE"/>
</dbReference>
<protein>
    <recommendedName>
        <fullName evidence="10">M18 family aminopeptidase</fullName>
        <ecNumber evidence="10">3.4.11.-</ecNumber>
    </recommendedName>
</protein>
<dbReference type="PANTHER" id="PTHR28570:SF2">
    <property type="entry name" value="M18 FAMILY AMINOPEPTIDASE 1-RELATED"/>
    <property type="match status" value="1"/>
</dbReference>
<organism evidence="11 12">
    <name type="scientific">Youxingia wuxianensis</name>
    <dbReference type="NCBI Taxonomy" id="2763678"/>
    <lineage>
        <taxon>Bacteria</taxon>
        <taxon>Bacillati</taxon>
        <taxon>Bacillota</taxon>
        <taxon>Clostridia</taxon>
        <taxon>Eubacteriales</taxon>
        <taxon>Oscillospiraceae</taxon>
        <taxon>Youxingia</taxon>
    </lineage>
</organism>
<dbReference type="Gene3D" id="3.40.630.10">
    <property type="entry name" value="Zn peptidases"/>
    <property type="match status" value="1"/>
</dbReference>
<evidence type="ECO:0000256" key="8">
    <source>
        <dbReference type="ARBA" id="ARBA00023049"/>
    </source>
</evidence>
<name>A0A926EQG3_9FIRM</name>
<dbReference type="RefSeq" id="WP_262394259.1">
    <property type="nucleotide sequence ID" value="NZ_JACRTD010000002.1"/>
</dbReference>
<proteinExistence type="inferred from homology"/>
<evidence type="ECO:0000256" key="6">
    <source>
        <dbReference type="ARBA" id="ARBA00022801"/>
    </source>
</evidence>
<keyword evidence="7 9" id="KW-0862">Zinc</keyword>
<accession>A0A926EQG3</accession>
<keyword evidence="8 9" id="KW-0482">Metalloprotease</keyword>
<sequence>MANEKTAGEKLQEQLLLKRENIGMKADDAVQAAADAFCEGYKQFIDACKVEREAVTYMIQMAKGQGYQEFDPGSVYLPGDRVFYNNRGKALILATIGTRPIADGVKIVASHIDSPRLDLKPNPLYEEGQIALFKTHYYGGIKKYQWSAIPLALHGVIVKKDGTCITVNLGEDKGDPVFTVTDLLPHLAKDQMTRSLKDGIKGEELNIVVGLRPFKDEKVTEAVKLNVMRILNEKYGITENDFISAELAAVPAFEARDLGLDRSMIGAYGHDDRVCAYTSLMAALEVKDPDYTTVTVFADKEEVGSDGNTGLNSNYLKYFIKYLAGTHGLSGREVLSKSTCLSADVNAAFDPTFDGVLEKRNCAYLNYGVVVTQYTGAGGKSGTSQASAEFMADVRNILDDAKVYWQTGELGKVDQGGGGTVAKYVAALDVDVVDVGVPVLSMHAPFEVVSKNDVYMTYEAFKAYIRAK</sequence>
<evidence type="ECO:0000256" key="1">
    <source>
        <dbReference type="ARBA" id="ARBA00001947"/>
    </source>
</evidence>
<comment type="similarity">
    <text evidence="2 9">Belongs to the peptidase M18 family.</text>
</comment>
<keyword evidence="5 9" id="KW-0479">Metal-binding</keyword>